<dbReference type="EMBL" id="JAULSV010000002">
    <property type="protein sequence ID" value="KAK0651320.1"/>
    <property type="molecule type" value="Genomic_DNA"/>
</dbReference>
<feature type="region of interest" description="Disordered" evidence="1">
    <location>
        <begin position="57"/>
        <end position="142"/>
    </location>
</feature>
<accession>A0AA40CTY7</accession>
<proteinExistence type="predicted"/>
<feature type="compositionally biased region" description="Basic and acidic residues" evidence="1">
    <location>
        <begin position="93"/>
        <end position="121"/>
    </location>
</feature>
<feature type="region of interest" description="Disordered" evidence="1">
    <location>
        <begin position="1"/>
        <end position="42"/>
    </location>
</feature>
<reference evidence="2" key="1">
    <citation type="submission" date="2023-06" db="EMBL/GenBank/DDBJ databases">
        <title>Genome-scale phylogeny and comparative genomics of the fungal order Sordariales.</title>
        <authorList>
            <consortium name="Lawrence Berkeley National Laboratory"/>
            <person name="Hensen N."/>
            <person name="Bonometti L."/>
            <person name="Westerberg I."/>
            <person name="Brannstrom I.O."/>
            <person name="Guillou S."/>
            <person name="Cros-Aarteil S."/>
            <person name="Calhoun S."/>
            <person name="Haridas S."/>
            <person name="Kuo A."/>
            <person name="Mondo S."/>
            <person name="Pangilinan J."/>
            <person name="Riley R."/>
            <person name="Labutti K."/>
            <person name="Andreopoulos B."/>
            <person name="Lipzen A."/>
            <person name="Chen C."/>
            <person name="Yanf M."/>
            <person name="Daum C."/>
            <person name="Ng V."/>
            <person name="Clum A."/>
            <person name="Steindorff A."/>
            <person name="Ohm R."/>
            <person name="Martin F."/>
            <person name="Silar P."/>
            <person name="Natvig D."/>
            <person name="Lalanne C."/>
            <person name="Gautier V."/>
            <person name="Ament-Velasquez S.L."/>
            <person name="Kruys A."/>
            <person name="Hutchinson M.I."/>
            <person name="Powell A.J."/>
            <person name="Barry K."/>
            <person name="Miller A.N."/>
            <person name="Grigoriev I.V."/>
            <person name="Debuchy R."/>
            <person name="Gladieux P."/>
            <person name="Thoren M.H."/>
            <person name="Johannesson H."/>
        </authorList>
    </citation>
    <scope>NUCLEOTIDE SEQUENCE</scope>
    <source>
        <strain evidence="2">SMH2532-1</strain>
    </source>
</reference>
<sequence length="271" mass="31211">MVANHGGAEVQSERERAPSPDEDDDRHDRGAESEVAKPRVVMMDGMSLSFEFEEGRFGLRLDETEEDSADYVTEQDDDDEYPIILQTSPQAVARHETPEAEGRKDNDDENDKNHSPEKKGEDDEDDSTDSDEEGAETGCSQLQGTYYERLTKEDHKVFMERLKQAGKDILWILPAADFKIMTGYDRSRHTWFWHNGAKRIKTVKKFRADLCKLWQFKMFPAFKIHRHNQSHGKKRPTCAERLARCRNGPPASQPSPLRQSWEPKDLDDSPE</sequence>
<evidence type="ECO:0000313" key="2">
    <source>
        <dbReference type="EMBL" id="KAK0651320.1"/>
    </source>
</evidence>
<feature type="compositionally biased region" description="Acidic residues" evidence="1">
    <location>
        <begin position="122"/>
        <end position="135"/>
    </location>
</feature>
<gene>
    <name evidence="2" type="ORF">B0T16DRAFT_453800</name>
</gene>
<evidence type="ECO:0000313" key="3">
    <source>
        <dbReference type="Proteomes" id="UP001174936"/>
    </source>
</evidence>
<protein>
    <submittedName>
        <fullName evidence="2">Uncharacterized protein</fullName>
    </submittedName>
</protein>
<comment type="caution">
    <text evidence="2">The sequence shown here is derived from an EMBL/GenBank/DDBJ whole genome shotgun (WGS) entry which is preliminary data.</text>
</comment>
<dbReference type="AlphaFoldDB" id="A0AA40CTY7"/>
<feature type="region of interest" description="Disordered" evidence="1">
    <location>
        <begin position="242"/>
        <end position="271"/>
    </location>
</feature>
<feature type="compositionally biased region" description="Basic and acidic residues" evidence="1">
    <location>
        <begin position="261"/>
        <end position="271"/>
    </location>
</feature>
<organism evidence="2 3">
    <name type="scientific">Cercophora newfieldiana</name>
    <dbReference type="NCBI Taxonomy" id="92897"/>
    <lineage>
        <taxon>Eukaryota</taxon>
        <taxon>Fungi</taxon>
        <taxon>Dikarya</taxon>
        <taxon>Ascomycota</taxon>
        <taxon>Pezizomycotina</taxon>
        <taxon>Sordariomycetes</taxon>
        <taxon>Sordariomycetidae</taxon>
        <taxon>Sordariales</taxon>
        <taxon>Lasiosphaeriaceae</taxon>
        <taxon>Cercophora</taxon>
    </lineage>
</organism>
<feature type="compositionally biased region" description="Acidic residues" evidence="1">
    <location>
        <begin position="63"/>
        <end position="81"/>
    </location>
</feature>
<keyword evidence="3" id="KW-1185">Reference proteome</keyword>
<evidence type="ECO:0000256" key="1">
    <source>
        <dbReference type="SAM" id="MobiDB-lite"/>
    </source>
</evidence>
<feature type="compositionally biased region" description="Basic and acidic residues" evidence="1">
    <location>
        <begin position="26"/>
        <end position="37"/>
    </location>
</feature>
<name>A0AA40CTY7_9PEZI</name>
<dbReference type="Proteomes" id="UP001174936">
    <property type="component" value="Unassembled WGS sequence"/>
</dbReference>